<comment type="subcellular location">
    <subcellularLocation>
        <location evidence="10">Cytoplasm</location>
    </subcellularLocation>
</comment>
<dbReference type="InterPro" id="IPR004559">
    <property type="entry name" value="HemW-like"/>
</dbReference>
<keyword evidence="5 10" id="KW-0949">S-adenosyl-L-methionine</keyword>
<dbReference type="SUPFAM" id="SSF102114">
    <property type="entry name" value="Radical SAM enzymes"/>
    <property type="match status" value="1"/>
</dbReference>
<reference evidence="12 13" key="1">
    <citation type="submission" date="2019-02" db="EMBL/GenBank/DDBJ databases">
        <title>Halieaceae_genomes.</title>
        <authorList>
            <person name="Li S.-H."/>
        </authorList>
    </citation>
    <scope>NUCLEOTIDE SEQUENCE [LARGE SCALE GENOMIC DNA]</scope>
    <source>
        <strain evidence="12 13">JH123</strain>
    </source>
</reference>
<dbReference type="InterPro" id="IPR013785">
    <property type="entry name" value="Aldolase_TIM"/>
</dbReference>
<protein>
    <recommendedName>
        <fullName evidence="3 10">Heme chaperone HemW</fullName>
    </recommendedName>
</protein>
<evidence type="ECO:0000256" key="4">
    <source>
        <dbReference type="ARBA" id="ARBA00022617"/>
    </source>
</evidence>
<dbReference type="Gene3D" id="3.20.20.70">
    <property type="entry name" value="Aldolase class I"/>
    <property type="match status" value="1"/>
</dbReference>
<dbReference type="InterPro" id="IPR006638">
    <property type="entry name" value="Elp3/MiaA/NifB-like_rSAM"/>
</dbReference>
<dbReference type="InterPro" id="IPR034505">
    <property type="entry name" value="Coproporphyrinogen-III_oxidase"/>
</dbReference>
<name>A0ABY6Q546_9GAMM</name>
<dbReference type="Pfam" id="PF04055">
    <property type="entry name" value="Radical_SAM"/>
    <property type="match status" value="1"/>
</dbReference>
<evidence type="ECO:0000256" key="10">
    <source>
        <dbReference type="RuleBase" id="RU364116"/>
    </source>
</evidence>
<evidence type="ECO:0000256" key="1">
    <source>
        <dbReference type="ARBA" id="ARBA00001966"/>
    </source>
</evidence>
<keyword evidence="10" id="KW-0004">4Fe-4S</keyword>
<dbReference type="SFLD" id="SFLDG01065">
    <property type="entry name" value="anaerobic_coproporphyrinogen-I"/>
    <property type="match status" value="2"/>
</dbReference>
<keyword evidence="7 10" id="KW-0408">Iron</keyword>
<evidence type="ECO:0000313" key="12">
    <source>
        <dbReference type="EMBL" id="UZP73655.1"/>
    </source>
</evidence>
<dbReference type="SFLD" id="SFLDF00288">
    <property type="entry name" value="HemN-like__clustered_with_nucl"/>
    <property type="match status" value="1"/>
</dbReference>
<evidence type="ECO:0000313" key="13">
    <source>
        <dbReference type="Proteomes" id="UP001317963"/>
    </source>
</evidence>
<accession>A0ABY6Q546</accession>
<dbReference type="PANTHER" id="PTHR13932">
    <property type="entry name" value="COPROPORPHYRINIGEN III OXIDASE"/>
    <property type="match status" value="1"/>
</dbReference>
<dbReference type="InterPro" id="IPR058240">
    <property type="entry name" value="rSAM_sf"/>
</dbReference>
<dbReference type="EMBL" id="CP036501">
    <property type="protein sequence ID" value="UZP73655.1"/>
    <property type="molecule type" value="Genomic_DNA"/>
</dbReference>
<evidence type="ECO:0000256" key="7">
    <source>
        <dbReference type="ARBA" id="ARBA00023004"/>
    </source>
</evidence>
<comment type="cofactor">
    <cofactor evidence="1">
        <name>[4Fe-4S] cluster</name>
        <dbReference type="ChEBI" id="CHEBI:49883"/>
    </cofactor>
</comment>
<keyword evidence="9 10" id="KW-0143">Chaperone</keyword>
<gene>
    <name evidence="12" type="primary">hemW</name>
    <name evidence="12" type="ORF">E0F26_02410</name>
</gene>
<keyword evidence="13" id="KW-1185">Reference proteome</keyword>
<dbReference type="PANTHER" id="PTHR13932:SF5">
    <property type="entry name" value="RADICAL S-ADENOSYL METHIONINE DOMAIN-CONTAINING PROTEIN 1, MITOCHONDRIAL"/>
    <property type="match status" value="1"/>
</dbReference>
<proteinExistence type="inferred from homology"/>
<dbReference type="SFLD" id="SFLDS00029">
    <property type="entry name" value="Radical_SAM"/>
    <property type="match status" value="2"/>
</dbReference>
<evidence type="ECO:0000256" key="8">
    <source>
        <dbReference type="ARBA" id="ARBA00023014"/>
    </source>
</evidence>
<organism evidence="12 13">
    <name type="scientific">Candidatus Paraluminiphilus aquimaris</name>
    <dbReference type="NCBI Taxonomy" id="2518994"/>
    <lineage>
        <taxon>Bacteria</taxon>
        <taxon>Pseudomonadati</taxon>
        <taxon>Pseudomonadota</taxon>
        <taxon>Gammaproteobacteria</taxon>
        <taxon>Cellvibrionales</taxon>
        <taxon>Halieaceae</taxon>
        <taxon>Candidatus Paraluminiphilus</taxon>
    </lineage>
</organism>
<dbReference type="SFLD" id="SFLDF00562">
    <property type="entry name" value="HemN-like__clustered_with_heat"/>
    <property type="match status" value="1"/>
</dbReference>
<dbReference type="NCBIfam" id="TIGR00539">
    <property type="entry name" value="hemN_rel"/>
    <property type="match status" value="1"/>
</dbReference>
<comment type="similarity">
    <text evidence="2">Belongs to the anaerobic coproporphyrinogen-III oxidase family. HemW subfamily.</text>
</comment>
<dbReference type="SMART" id="SM00729">
    <property type="entry name" value="Elp3"/>
    <property type="match status" value="1"/>
</dbReference>
<dbReference type="Pfam" id="PF06969">
    <property type="entry name" value="HemN_C"/>
    <property type="match status" value="1"/>
</dbReference>
<dbReference type="CDD" id="cd01335">
    <property type="entry name" value="Radical_SAM"/>
    <property type="match status" value="1"/>
</dbReference>
<evidence type="ECO:0000259" key="11">
    <source>
        <dbReference type="PROSITE" id="PS51918"/>
    </source>
</evidence>
<keyword evidence="8 10" id="KW-0411">Iron-sulfur</keyword>
<evidence type="ECO:0000256" key="2">
    <source>
        <dbReference type="ARBA" id="ARBA00006100"/>
    </source>
</evidence>
<comment type="function">
    <text evidence="10">Probably acts as a heme chaperone, transferring heme to an unknown acceptor. Binds one molecule of heme per monomer, possibly covalently. Binds 1 [4Fe-4S] cluster. The cluster is coordinated with 3 cysteines and an exchangeable S-adenosyl-L-methionine.</text>
</comment>
<keyword evidence="4 10" id="KW-0349">Heme</keyword>
<dbReference type="Proteomes" id="UP001317963">
    <property type="component" value="Chromosome"/>
</dbReference>
<keyword evidence="10" id="KW-0963">Cytoplasm</keyword>
<evidence type="ECO:0000256" key="5">
    <source>
        <dbReference type="ARBA" id="ARBA00022691"/>
    </source>
</evidence>
<sequence>MKQKIPLALYIHIPWCERKCPYCDFNSHENYSPDIEPLYVSALLNDLDQQLEFVDGRQVSSIFFGGGTPSLFSGPAIDQILSGVRSKVLLTDDCEITLESNPGSAEAAKYRSYREAGVNRLSIGVQSFAEDKLRALGRIHTGDEARAAIDMAFSSGFSRLNVDLMYGLEGQTQVEAISDIKTAMSYGISHLSWYQLTIERNTAFWSAPPTLPETDIIEPWQSKVSRLLGEFGIYQYEVSAWSKKGEESRHNLNYWLFGDYLAIGAGAHGKVTIGDSVYRLQRTRHPSHYLEEFEEAQANTGIKALKAIPDDDRVGEFMMNALRLRNGAPRDYLQARTGKKFGAIKKTLESLSARGLISDDPERLVTTELGYRHLDSVIEAFF</sequence>
<evidence type="ECO:0000256" key="9">
    <source>
        <dbReference type="ARBA" id="ARBA00023186"/>
    </source>
</evidence>
<feature type="domain" description="Radical SAM core" evidence="11">
    <location>
        <begin position="1"/>
        <end position="237"/>
    </location>
</feature>
<dbReference type="InterPro" id="IPR007197">
    <property type="entry name" value="rSAM"/>
</dbReference>
<dbReference type="InterPro" id="IPR010723">
    <property type="entry name" value="HemN_C"/>
</dbReference>
<keyword evidence="6 10" id="KW-0479">Metal-binding</keyword>
<evidence type="ECO:0000256" key="3">
    <source>
        <dbReference type="ARBA" id="ARBA00017228"/>
    </source>
</evidence>
<dbReference type="PROSITE" id="PS51918">
    <property type="entry name" value="RADICAL_SAM"/>
    <property type="match status" value="1"/>
</dbReference>
<evidence type="ECO:0000256" key="6">
    <source>
        <dbReference type="ARBA" id="ARBA00022723"/>
    </source>
</evidence>
<dbReference type="RefSeq" id="WP_279242451.1">
    <property type="nucleotide sequence ID" value="NZ_CP036501.1"/>
</dbReference>